<dbReference type="InterPro" id="IPR017745">
    <property type="entry name" value="BcsE"/>
</dbReference>
<name>A0A2N4U042_9BURK</name>
<evidence type="ECO:0000313" key="2">
    <source>
        <dbReference type="Proteomes" id="UP000234190"/>
    </source>
</evidence>
<comment type="caution">
    <text evidence="1">The sequence shown here is derived from an EMBL/GenBank/DDBJ whole genome shotgun (WGS) entry which is preliminary data.</text>
</comment>
<dbReference type="EMBL" id="PDNW01000021">
    <property type="protein sequence ID" value="PLC48382.1"/>
    <property type="molecule type" value="Genomic_DNA"/>
</dbReference>
<proteinExistence type="predicted"/>
<reference evidence="1 2" key="1">
    <citation type="submission" date="2017-10" db="EMBL/GenBank/DDBJ databases">
        <title>Two draft genome sequences of Pusillimonas sp. strains isolated from a nitrate- and radionuclide-contaminated groundwater in Russia.</title>
        <authorList>
            <person name="Grouzdev D.S."/>
            <person name="Tourova T.P."/>
            <person name="Goeva M.A."/>
            <person name="Babich T.L."/>
            <person name="Sokolova D.S."/>
            <person name="Abdullin R."/>
            <person name="Poltaraus A.B."/>
            <person name="Toshchakov S.V."/>
            <person name="Nazina T.N."/>
        </authorList>
    </citation>
    <scope>NUCLEOTIDE SEQUENCE [LARGE SCALE GENOMIC DNA]</scope>
    <source>
        <strain evidence="1 2">JR1/69-3-13</strain>
    </source>
</reference>
<evidence type="ECO:0008006" key="3">
    <source>
        <dbReference type="Google" id="ProtNLM"/>
    </source>
</evidence>
<protein>
    <recommendedName>
        <fullName evidence="3">Cellulose biosynthesis protein BcsE</fullName>
    </recommendedName>
</protein>
<keyword evidence="2" id="KW-1185">Reference proteome</keyword>
<organism evidence="1 2">
    <name type="scientific">Pollutimonas subterranea</name>
    <dbReference type="NCBI Taxonomy" id="2045210"/>
    <lineage>
        <taxon>Bacteria</taxon>
        <taxon>Pseudomonadati</taxon>
        <taxon>Pseudomonadota</taxon>
        <taxon>Betaproteobacteria</taxon>
        <taxon>Burkholderiales</taxon>
        <taxon>Alcaligenaceae</taxon>
        <taxon>Pollutimonas</taxon>
    </lineage>
</organism>
<dbReference type="AlphaFoldDB" id="A0A2N4U042"/>
<evidence type="ECO:0000313" key="1">
    <source>
        <dbReference type="EMBL" id="PLC48382.1"/>
    </source>
</evidence>
<accession>A0A2N4U042</accession>
<gene>
    <name evidence="1" type="ORF">CR159_18435</name>
</gene>
<dbReference type="GO" id="GO:0035438">
    <property type="term" value="F:cyclic-di-GMP binding"/>
    <property type="evidence" value="ECO:0007669"/>
    <property type="project" value="InterPro"/>
</dbReference>
<dbReference type="Pfam" id="PF10995">
    <property type="entry name" value="CBP_BcsE"/>
    <property type="match status" value="1"/>
</dbReference>
<sequence>MPILTCESELGCHVAINDLPIELGQMRRGSLYWLGATHEADAYSLIQQILANASPSSKVALIAASDPSGLWSELKSDEGPQDARSYRLTGNPTRALEVLTKDLDRILNPRGRTLIVVLADNSFAALLSRVAHIFAQWQRWLANRECTLLMVVHGAHVIKLSANLTAMNDILSGFALLEQCEAVYRYRVMHWRNTLDSLGSTELELTKSIDGFSVVQARPERSVTTLDSGRFLMEAQVLEGMALFMADDWHVFASQSDLFMQAMHATAATVVLAMSSSSEVPALARMLHSLRRQRGPALKLVIREMQRTLRYRDEQVLRDCGATLIIPAGTPLPQFFSLLESIQGQTFSRALAADPVPLIASLNPLRIRGILGATQFLGALDTVRPRHKVSVVTGVLIVLTPVPGLSAAQAMSQLDLRRAGDIACQLEGVLYVFLFDCRPNMTQVALRNIFHLHYSEMFTDHRICITADEIDAEITAMRSRLGRVRAGTATLDDSDLKASVPLTFTSLRSAGMLRPIRASLPFLSKSSS</sequence>
<dbReference type="Proteomes" id="UP000234190">
    <property type="component" value="Unassembled WGS sequence"/>
</dbReference>